<gene>
    <name evidence="19" type="ORF">TDIB3V08_LOCUS1395</name>
</gene>
<dbReference type="Pfam" id="PF00023">
    <property type="entry name" value="Ank"/>
    <property type="match status" value="1"/>
</dbReference>
<keyword evidence="12" id="KW-0460">Magnesium</keyword>
<comment type="subunit">
    <text evidence="5 16">Monomer.</text>
</comment>
<feature type="transmembrane region" description="Helical" evidence="18">
    <location>
        <begin position="358"/>
        <end position="378"/>
    </location>
</feature>
<dbReference type="Pfam" id="PF00162">
    <property type="entry name" value="PGK"/>
    <property type="match status" value="1"/>
</dbReference>
<evidence type="ECO:0000256" key="7">
    <source>
        <dbReference type="ARBA" id="ARBA00022679"/>
    </source>
</evidence>
<accession>A0A7R8VC50</accession>
<evidence type="ECO:0000256" key="18">
    <source>
        <dbReference type="SAM" id="Phobius"/>
    </source>
</evidence>
<dbReference type="GO" id="GO:0004618">
    <property type="term" value="F:phosphoglycerate kinase activity"/>
    <property type="evidence" value="ECO:0007669"/>
    <property type="project" value="UniProtKB-EC"/>
</dbReference>
<dbReference type="SUPFAM" id="SSF53748">
    <property type="entry name" value="Phosphoglycerate kinase"/>
    <property type="match status" value="1"/>
</dbReference>
<dbReference type="PANTHER" id="PTHR11406:SF0">
    <property type="entry name" value="PHOSPHOGLYCERATE KINASE"/>
    <property type="match status" value="1"/>
</dbReference>
<evidence type="ECO:0000256" key="9">
    <source>
        <dbReference type="ARBA" id="ARBA00022741"/>
    </source>
</evidence>
<dbReference type="GO" id="GO:0005524">
    <property type="term" value="F:ATP binding"/>
    <property type="evidence" value="ECO:0007669"/>
    <property type="project" value="UniProtKB-KW"/>
</dbReference>
<feature type="repeat" description="ANK" evidence="14">
    <location>
        <begin position="944"/>
        <end position="976"/>
    </location>
</feature>
<comment type="cofactor">
    <cofactor evidence="2">
        <name>Mg(2+)</name>
        <dbReference type="ChEBI" id="CHEBI:18420"/>
    </cofactor>
</comment>
<evidence type="ECO:0000313" key="19">
    <source>
        <dbReference type="EMBL" id="CAD7194987.1"/>
    </source>
</evidence>
<dbReference type="SUPFAM" id="SSF48403">
    <property type="entry name" value="Ankyrin repeat"/>
    <property type="match status" value="2"/>
</dbReference>
<keyword evidence="8" id="KW-0479">Metal-binding</keyword>
<feature type="transmembrane region" description="Helical" evidence="18">
    <location>
        <begin position="422"/>
        <end position="440"/>
    </location>
</feature>
<keyword evidence="14" id="KW-0040">ANK repeat</keyword>
<dbReference type="InterPro" id="IPR001576">
    <property type="entry name" value="Phosphoglycerate_kinase"/>
</dbReference>
<dbReference type="PANTHER" id="PTHR11406">
    <property type="entry name" value="PHOSPHOGLYCERATE KINASE"/>
    <property type="match status" value="1"/>
</dbReference>
<evidence type="ECO:0000256" key="17">
    <source>
        <dbReference type="SAM" id="MobiDB-lite"/>
    </source>
</evidence>
<dbReference type="GO" id="GO:0043531">
    <property type="term" value="F:ADP binding"/>
    <property type="evidence" value="ECO:0007669"/>
    <property type="project" value="TreeGrafter"/>
</dbReference>
<feature type="transmembrane region" description="Helical" evidence="18">
    <location>
        <begin position="452"/>
        <end position="473"/>
    </location>
</feature>
<dbReference type="PROSITE" id="PS50088">
    <property type="entry name" value="ANK_REPEAT"/>
    <property type="match status" value="2"/>
</dbReference>
<dbReference type="PRINTS" id="PR00477">
    <property type="entry name" value="PHGLYCKINASE"/>
</dbReference>
<reference evidence="19" key="1">
    <citation type="submission" date="2020-11" db="EMBL/GenBank/DDBJ databases">
        <authorList>
            <person name="Tran Van P."/>
        </authorList>
    </citation>
    <scope>NUCLEOTIDE SEQUENCE</scope>
</reference>
<evidence type="ECO:0000256" key="4">
    <source>
        <dbReference type="ARBA" id="ARBA00008982"/>
    </source>
</evidence>
<keyword evidence="9" id="KW-0547">Nucleotide-binding</keyword>
<dbReference type="EC" id="2.7.2.3" evidence="6 15"/>
<comment type="catalytic activity">
    <reaction evidence="1 15">
        <text>(2R)-3-phosphoglycerate + ATP = (2R)-3-phospho-glyceroyl phosphate + ADP</text>
        <dbReference type="Rhea" id="RHEA:14801"/>
        <dbReference type="ChEBI" id="CHEBI:30616"/>
        <dbReference type="ChEBI" id="CHEBI:57604"/>
        <dbReference type="ChEBI" id="CHEBI:58272"/>
        <dbReference type="ChEBI" id="CHEBI:456216"/>
        <dbReference type="EC" id="2.7.2.3"/>
    </reaction>
</comment>
<feature type="region of interest" description="Disordered" evidence="17">
    <location>
        <begin position="617"/>
        <end position="640"/>
    </location>
</feature>
<keyword evidence="10 15" id="KW-0418">Kinase</keyword>
<organism evidence="19">
    <name type="scientific">Timema douglasi</name>
    <name type="common">Walking stick</name>
    <dbReference type="NCBI Taxonomy" id="61478"/>
    <lineage>
        <taxon>Eukaryota</taxon>
        <taxon>Metazoa</taxon>
        <taxon>Ecdysozoa</taxon>
        <taxon>Arthropoda</taxon>
        <taxon>Hexapoda</taxon>
        <taxon>Insecta</taxon>
        <taxon>Pterygota</taxon>
        <taxon>Neoptera</taxon>
        <taxon>Polyneoptera</taxon>
        <taxon>Phasmatodea</taxon>
        <taxon>Timematodea</taxon>
        <taxon>Timematoidea</taxon>
        <taxon>Timematidae</taxon>
        <taxon>Timema</taxon>
    </lineage>
</organism>
<dbReference type="GO" id="GO:0005829">
    <property type="term" value="C:cytosol"/>
    <property type="evidence" value="ECO:0007669"/>
    <property type="project" value="TreeGrafter"/>
</dbReference>
<evidence type="ECO:0000256" key="10">
    <source>
        <dbReference type="ARBA" id="ARBA00022777"/>
    </source>
</evidence>
<dbReference type="Pfam" id="PF12796">
    <property type="entry name" value="Ank_2"/>
    <property type="match status" value="1"/>
</dbReference>
<sequence>MRRKRSRDPLQGPPQSSEVNLTSGDPSEDGLINENKLVADTNYDLLVEAVRNGDVTTLKKMFQDNLDVSVLMFEVASRENPDVLDALLQPEQDNLDSTRILKAVKYNRVDSMRSLLGAGVEPCATEEFDHTIIQYAIIHNTLESLLKALNISTKDCNQRTTYKIVDERTSLYSKDGYESDYSEIESNCTVRVNLKKYIMQTNKEGRNAFHTASSMGDLNILKLLYSTCDGDVDLDVMDNAGHTPLSMAIRGGYSNCVKFLIKNGSDLSMRFKSGVSAIQLLLKECPKGYEIMDKVLDFCAKEDGKIDFSMLFSDKAETQLDIVFLMFRYARRDQWGILSHPIVECLIALKWALVAPLFWMRFIAYIVFTGFLTSYTVARTMEAEKPVTGMLRIPIFFFASLVVALSMFFVSSTPKHLIHRTGVSILRLLPPVLAIVYVLLDDGESKWPQQIGSFAILFCWLGLLMNLDIYPTLSHQAYMFLEICYGMFKNPWRAFLYTNMVLLQGGFSNVRLFDTEIHMDVTDSIVIGTLSLLFLIVTIIGVLNMLVGLAVRGSQELEIDGHIIYQKHKVETLYGLEKKTHPQFTRARFEPDLPVLGSLPQHKISALPKVIDRMRRKKSRDRLQETPQDSGINFTAGESSNDGLVNENKLVADTNYDLLVEAVRNGDITTLKKMFQDNIDVSVLMFEVASRENLDVLDALLQPEQDNLDSTRILKAVKYNRVNSMISLLGAGVEPSTTEEFGHTIIQYAIIHNTLESLLKALIISPNDNNNIPSFKIPDEATSLYSKDGYESDSGEIYFDSKLKDNLKKYIMQTNKEGRNAFHTAALMGDLNSLKLLYLKYYVESLSSGKSRDTIVSDAIGTIPSVSRFITFRFLSKYASEEHADAMGPEFSRITYWMVGFSGGWFVCDDGGRRVSQRLDGFIQCACYRKTCDGDVDLDVMDNAGQTPLSMAIRTGHYKCVKLLIKNGSDLSMRFKSGMSAIQLLLKECPKGYEIMDKVLDFCAKEDGKIDFSLLFSDKAETQLDIVFLMFRYARRDQWGILSHPILECLIALKWALVAPLFWMRFIAYIVFTGFITSYTVARTMEADKQVIGMLKILTCTFASLVVALSMFFISSTPKHLIHRTGVFILRLLPSVLAIVYVLLDDGVSRWPQQIGSFAILFCWLALLMNLDIYPALSHQAYMFLEICYGMFKYVLILVCVSVAFTLSFFVLFYDKHHFRNPWRAFLYTNMVLLQGEFSDIRLFDSEVHMDVTDSIVIGILSLLFLIVTIIGVLNMLVGLAVRGSQELEIDGHVIYQKHKVETLYGLEKFVLNKYFKRVDLNIPIEDSLLTNSQQMYHALVTIKYILDQKPRYVILISQLGQPNGRKDINFTIKPIVKELIRILEKKVIFLNNCIGPEVEDECKQSPQGSLILLENLYFFPEENPGSNLDGSNMVLTKVGIITFQYALRRLADVFINDSFSTSYLLNSSILCNAFEVRAAGLVLEKELEYFQRALHDPQRPYLVIFGGAKLMEKMKIIEHMLPIVNEMIIGGSLAFTFLKVLKGMQIGDSMYCEKTAPFLKDFIQRAIALKVTVHLPVDFYIAKNPVTNNSEAKLVHVADGIPDEWIGADIGETTLKLFKDVVRRANFIVWNGPMGIYEYPLFTRGSQGILDIVGETTKNNHAITILSGEETAACASLWGGENKVSHVSTGGLASVKILAGEALPGVVTLRRPFSHLKANLCLYD</sequence>
<feature type="transmembrane region" description="Helical" evidence="18">
    <location>
        <begin position="390"/>
        <end position="410"/>
    </location>
</feature>
<feature type="region of interest" description="Disordered" evidence="17">
    <location>
        <begin position="1"/>
        <end position="29"/>
    </location>
</feature>
<dbReference type="Gene3D" id="1.25.40.20">
    <property type="entry name" value="Ankyrin repeat-containing domain"/>
    <property type="match status" value="4"/>
</dbReference>
<dbReference type="InterPro" id="IPR002110">
    <property type="entry name" value="Ankyrin_rpt"/>
</dbReference>
<proteinExistence type="inferred from homology"/>
<evidence type="ECO:0000256" key="14">
    <source>
        <dbReference type="PROSITE-ProRule" id="PRU00023"/>
    </source>
</evidence>
<dbReference type="FunFam" id="3.40.50.1260:FF:000003">
    <property type="entry name" value="Phosphoglycerate kinase"/>
    <property type="match status" value="1"/>
</dbReference>
<evidence type="ECO:0000256" key="12">
    <source>
        <dbReference type="ARBA" id="ARBA00022842"/>
    </source>
</evidence>
<comment type="similarity">
    <text evidence="4 15">Belongs to the phosphoglycerate kinase family.</text>
</comment>
<keyword evidence="11" id="KW-0067">ATP-binding</keyword>
<dbReference type="Gene3D" id="3.40.50.1260">
    <property type="entry name" value="Phosphoglycerate kinase, N-terminal domain"/>
    <property type="match status" value="3"/>
</dbReference>
<evidence type="ECO:0000256" key="13">
    <source>
        <dbReference type="ARBA" id="ARBA00023152"/>
    </source>
</evidence>
<dbReference type="InterPro" id="IPR015824">
    <property type="entry name" value="Phosphoglycerate_kinase_N"/>
</dbReference>
<dbReference type="EMBL" id="OA564621">
    <property type="protein sequence ID" value="CAD7194987.1"/>
    <property type="molecule type" value="Genomic_DNA"/>
</dbReference>
<evidence type="ECO:0000256" key="15">
    <source>
        <dbReference type="RuleBase" id="RU000532"/>
    </source>
</evidence>
<dbReference type="GO" id="GO:0006096">
    <property type="term" value="P:glycolytic process"/>
    <property type="evidence" value="ECO:0007669"/>
    <property type="project" value="UniProtKB-UniPathway"/>
</dbReference>
<feature type="repeat" description="ANK" evidence="14">
    <location>
        <begin position="240"/>
        <end position="272"/>
    </location>
</feature>
<dbReference type="InterPro" id="IPR036770">
    <property type="entry name" value="Ankyrin_rpt-contain_sf"/>
</dbReference>
<evidence type="ECO:0000256" key="2">
    <source>
        <dbReference type="ARBA" id="ARBA00001946"/>
    </source>
</evidence>
<keyword evidence="18" id="KW-0472">Membrane</keyword>
<evidence type="ECO:0000256" key="6">
    <source>
        <dbReference type="ARBA" id="ARBA00013061"/>
    </source>
</evidence>
<evidence type="ECO:0000256" key="8">
    <source>
        <dbReference type="ARBA" id="ARBA00022723"/>
    </source>
</evidence>
<feature type="transmembrane region" description="Helical" evidence="18">
    <location>
        <begin position="494"/>
        <end position="513"/>
    </location>
</feature>
<comment type="pathway">
    <text evidence="3 15">Carbohydrate degradation; glycolysis; pyruvate from D-glyceraldehyde 3-phosphate: step 2/5.</text>
</comment>
<feature type="transmembrane region" description="Helical" evidence="18">
    <location>
        <begin position="1063"/>
        <end position="1082"/>
    </location>
</feature>
<evidence type="ECO:0000256" key="16">
    <source>
        <dbReference type="RuleBase" id="RU000696"/>
    </source>
</evidence>
<dbReference type="InterPro" id="IPR036043">
    <property type="entry name" value="Phosphoglycerate_kinase_sf"/>
</dbReference>
<dbReference type="UniPathway" id="UPA00109">
    <property type="reaction ID" value="UER00185"/>
</dbReference>
<feature type="compositionally biased region" description="Polar residues" evidence="17">
    <location>
        <begin position="625"/>
        <end position="640"/>
    </location>
</feature>
<dbReference type="SMART" id="SM00248">
    <property type="entry name" value="ANK"/>
    <property type="match status" value="10"/>
</dbReference>
<keyword evidence="13" id="KW-0324">Glycolysis</keyword>
<feature type="transmembrane region" description="Helical" evidence="18">
    <location>
        <begin position="1256"/>
        <end position="1278"/>
    </location>
</feature>
<evidence type="ECO:0000256" key="1">
    <source>
        <dbReference type="ARBA" id="ARBA00000642"/>
    </source>
</evidence>
<evidence type="ECO:0000256" key="5">
    <source>
        <dbReference type="ARBA" id="ARBA00011245"/>
    </source>
</evidence>
<feature type="transmembrane region" description="Helical" evidence="18">
    <location>
        <begin position="1094"/>
        <end position="1115"/>
    </location>
</feature>
<evidence type="ECO:0000256" key="3">
    <source>
        <dbReference type="ARBA" id="ARBA00004838"/>
    </source>
</evidence>
<dbReference type="GO" id="GO:0006094">
    <property type="term" value="P:gluconeogenesis"/>
    <property type="evidence" value="ECO:0007669"/>
    <property type="project" value="TreeGrafter"/>
</dbReference>
<feature type="transmembrane region" description="Helical" evidence="18">
    <location>
        <begin position="1155"/>
        <end position="1174"/>
    </location>
</feature>
<dbReference type="GO" id="GO:0046872">
    <property type="term" value="F:metal ion binding"/>
    <property type="evidence" value="ECO:0007669"/>
    <property type="project" value="UniProtKB-KW"/>
</dbReference>
<name>A0A7R8VC50_TIMDO</name>
<feature type="transmembrane region" description="Helical" evidence="18">
    <location>
        <begin position="1121"/>
        <end position="1143"/>
    </location>
</feature>
<keyword evidence="18" id="KW-0812">Transmembrane</keyword>
<keyword evidence="7 15" id="KW-0808">Transferase</keyword>
<feature type="transmembrane region" description="Helical" evidence="18">
    <location>
        <begin position="1194"/>
        <end position="1213"/>
    </location>
</feature>
<feature type="compositionally biased region" description="Polar residues" evidence="17">
    <location>
        <begin position="13"/>
        <end position="25"/>
    </location>
</feature>
<feature type="transmembrane region" description="Helical" evidence="18">
    <location>
        <begin position="525"/>
        <end position="547"/>
    </location>
</feature>
<dbReference type="PROSITE" id="PS50297">
    <property type="entry name" value="ANK_REP_REGION"/>
    <property type="match status" value="2"/>
</dbReference>
<keyword evidence="18" id="KW-1133">Transmembrane helix</keyword>
<evidence type="ECO:0000256" key="11">
    <source>
        <dbReference type="ARBA" id="ARBA00022840"/>
    </source>
</evidence>
<protein>
    <recommendedName>
        <fullName evidence="6 15">Phosphoglycerate kinase</fullName>
        <ecNumber evidence="6 15">2.7.2.3</ecNumber>
    </recommendedName>
</protein>